<feature type="transmembrane region" description="Helical" evidence="1">
    <location>
        <begin position="473"/>
        <end position="493"/>
    </location>
</feature>
<dbReference type="PANTHER" id="PTHR31414:SF19">
    <property type="entry name" value="TRANSMEMBRANE PROTEIN"/>
    <property type="match status" value="1"/>
</dbReference>
<reference evidence="2 3" key="1">
    <citation type="journal article" date="2023" name="Hortic Res">
        <title>Pangenome of water caltrop reveals structural variations and asymmetric subgenome divergence after allopolyploidization.</title>
        <authorList>
            <person name="Zhang X."/>
            <person name="Chen Y."/>
            <person name="Wang L."/>
            <person name="Yuan Y."/>
            <person name="Fang M."/>
            <person name="Shi L."/>
            <person name="Lu R."/>
            <person name="Comes H.P."/>
            <person name="Ma Y."/>
            <person name="Chen Y."/>
            <person name="Huang G."/>
            <person name="Zhou Y."/>
            <person name="Zheng Z."/>
            <person name="Qiu Y."/>
        </authorList>
    </citation>
    <scope>NUCLEOTIDE SEQUENCE [LARGE SCALE GENOMIC DNA]</scope>
    <source>
        <tissue evidence="2">Roots</tissue>
    </source>
</reference>
<name>A0AAN7PTU2_9MYRT</name>
<keyword evidence="1" id="KW-0812">Transmembrane</keyword>
<keyword evidence="1" id="KW-0472">Membrane</keyword>
<dbReference type="AlphaFoldDB" id="A0AAN7PTU2"/>
<feature type="transmembrane region" description="Helical" evidence="1">
    <location>
        <begin position="233"/>
        <end position="252"/>
    </location>
</feature>
<protein>
    <submittedName>
        <fullName evidence="2">Uncharacterized protein</fullName>
    </submittedName>
</protein>
<dbReference type="GO" id="GO:0016020">
    <property type="term" value="C:membrane"/>
    <property type="evidence" value="ECO:0007669"/>
    <property type="project" value="TreeGrafter"/>
</dbReference>
<organism evidence="2 3">
    <name type="scientific">Trapa incisa</name>
    <dbReference type="NCBI Taxonomy" id="236973"/>
    <lineage>
        <taxon>Eukaryota</taxon>
        <taxon>Viridiplantae</taxon>
        <taxon>Streptophyta</taxon>
        <taxon>Embryophyta</taxon>
        <taxon>Tracheophyta</taxon>
        <taxon>Spermatophyta</taxon>
        <taxon>Magnoliopsida</taxon>
        <taxon>eudicotyledons</taxon>
        <taxon>Gunneridae</taxon>
        <taxon>Pentapetalae</taxon>
        <taxon>rosids</taxon>
        <taxon>malvids</taxon>
        <taxon>Myrtales</taxon>
        <taxon>Lythraceae</taxon>
        <taxon>Trapa</taxon>
    </lineage>
</organism>
<feature type="transmembrane region" description="Helical" evidence="1">
    <location>
        <begin position="122"/>
        <end position="149"/>
    </location>
</feature>
<feature type="transmembrane region" description="Helical" evidence="1">
    <location>
        <begin position="259"/>
        <end position="280"/>
    </location>
</feature>
<gene>
    <name evidence="2" type="ORF">SAY87_002261</name>
</gene>
<evidence type="ECO:0000256" key="1">
    <source>
        <dbReference type="SAM" id="Phobius"/>
    </source>
</evidence>
<dbReference type="PANTHER" id="PTHR31414">
    <property type="entry name" value="TRANSMEMBRANE PROTEIN DDB_G0292058"/>
    <property type="match status" value="1"/>
</dbReference>
<sequence>MSVSEKASIVFLLSLAFFSNLAFSLRDVILLKAAAAEKIEVHGQGNINRPDPLRHLKHYHGGYDIRDKHYWASAAFTGVHGCAVAGVWVLCGAGFGLFLLVKKTRGSSLGRASSIRVTAATNPWILATFSTIILLTLFAIVASSLALAANRSSLHRTNLVKKSIIGAGIDARRTIRKVIRAMTQMQDLLLPFDNREAVELNITTHQLGKESRAIQQFIEKTDYFIDLANRSLYTAHLVVVLADLVLLLAAIVSHLLTRFITGCFRVIIICWVITALYWAITGLDFFFHSFAEDTCSAFGDFVKNPDSSSLSSILPCFNSTYANQVLVQIGSTVYNFVQQINMKVAELLHVLAPNKQIDVLGENFRVCQPFSGPPDYAYTSNCSEGEIQISQVPRILTMLTCYKNQSPEDCARDGKFLSEGAYNITWSISKSISDLLGIYPDLQNLSECYFVKDRLRYVVSHQCRPFRSSIRKLWASMLSLSIFMAALVLLWVAKAYQDRGRPFSICSIFPQS</sequence>
<proteinExistence type="predicted"/>
<keyword evidence="3" id="KW-1185">Reference proteome</keyword>
<feature type="transmembrane region" description="Helical" evidence="1">
    <location>
        <begin position="78"/>
        <end position="101"/>
    </location>
</feature>
<dbReference type="Proteomes" id="UP001345219">
    <property type="component" value="Chromosome 2"/>
</dbReference>
<dbReference type="EMBL" id="JAXIOK010000015">
    <property type="protein sequence ID" value="KAK4754157.1"/>
    <property type="molecule type" value="Genomic_DNA"/>
</dbReference>
<keyword evidence="1" id="KW-1133">Transmembrane helix</keyword>
<accession>A0AAN7PTU2</accession>
<dbReference type="InterPro" id="IPR040283">
    <property type="entry name" value="DDB_G0292058-like"/>
</dbReference>
<evidence type="ECO:0000313" key="2">
    <source>
        <dbReference type="EMBL" id="KAK4754157.1"/>
    </source>
</evidence>
<evidence type="ECO:0000313" key="3">
    <source>
        <dbReference type="Proteomes" id="UP001345219"/>
    </source>
</evidence>
<comment type="caution">
    <text evidence="2">The sequence shown here is derived from an EMBL/GenBank/DDBJ whole genome shotgun (WGS) entry which is preliminary data.</text>
</comment>